<keyword evidence="3" id="KW-0812">Transmembrane</keyword>
<feature type="region of interest" description="Disordered" evidence="2">
    <location>
        <begin position="1"/>
        <end position="26"/>
    </location>
</feature>
<dbReference type="InParanoid" id="A0A0M8KAD1"/>
<feature type="region of interest" description="Disordered" evidence="2">
    <location>
        <begin position="90"/>
        <end position="162"/>
    </location>
</feature>
<protein>
    <recommendedName>
        <fullName evidence="6">Sortase A</fullName>
    </recommendedName>
</protein>
<evidence type="ECO:0000256" key="3">
    <source>
        <dbReference type="SAM" id="Phobius"/>
    </source>
</evidence>
<dbReference type="OrthoDB" id="162896at2"/>
<dbReference type="InterPro" id="IPR005754">
    <property type="entry name" value="Sortase"/>
</dbReference>
<reference evidence="4 5" key="1">
    <citation type="journal article" date="2015" name="Genome Announc.">
        <title>Draft Genome Sequence of a Heterotrophic Facultative Anaerobic Thermophilic Bacterium, Ardenticatena maritima Strain 110ST.</title>
        <authorList>
            <person name="Kawaichi S."/>
            <person name="Yoshida T."/>
            <person name="Sako Y."/>
            <person name="Nakamura R."/>
        </authorList>
    </citation>
    <scope>NUCLEOTIDE SEQUENCE [LARGE SCALE GENOMIC DNA]</scope>
    <source>
        <strain evidence="4 5">110S</strain>
    </source>
</reference>
<feature type="compositionally biased region" description="Basic and acidic residues" evidence="2">
    <location>
        <begin position="16"/>
        <end position="26"/>
    </location>
</feature>
<proteinExistence type="predicted"/>
<dbReference type="EMBL" id="BBZA01000182">
    <property type="protein sequence ID" value="GAP63699.1"/>
    <property type="molecule type" value="Genomic_DNA"/>
</dbReference>
<dbReference type="Pfam" id="PF04203">
    <property type="entry name" value="Sortase"/>
    <property type="match status" value="1"/>
</dbReference>
<name>A0A0M8KAD1_9CHLR</name>
<dbReference type="CDD" id="cd00004">
    <property type="entry name" value="Sortase"/>
    <property type="match status" value="1"/>
</dbReference>
<reference evidence="5" key="2">
    <citation type="submission" date="2015-08" db="EMBL/GenBank/DDBJ databases">
        <title>Draft Genome Sequence of a Heterotrophic Facultative Anaerobic Bacterium Ardenticatena maritima Strain 110S.</title>
        <authorList>
            <person name="Kawaichi S."/>
            <person name="Yoshida T."/>
            <person name="Sako Y."/>
            <person name="Nakamura R."/>
        </authorList>
    </citation>
    <scope>NUCLEOTIDE SEQUENCE [LARGE SCALE GENOMIC DNA]</scope>
    <source>
        <strain evidence="5">110S</strain>
    </source>
</reference>
<keyword evidence="1" id="KW-0378">Hydrolase</keyword>
<dbReference type="Proteomes" id="UP000037784">
    <property type="component" value="Unassembled WGS sequence"/>
</dbReference>
<dbReference type="SUPFAM" id="SSF63817">
    <property type="entry name" value="Sortase"/>
    <property type="match status" value="1"/>
</dbReference>
<dbReference type="GO" id="GO:0016787">
    <property type="term" value="F:hydrolase activity"/>
    <property type="evidence" value="ECO:0007669"/>
    <property type="project" value="UniProtKB-KW"/>
</dbReference>
<comment type="caution">
    <text evidence="4">The sequence shown here is derived from an EMBL/GenBank/DDBJ whole genome shotgun (WGS) entry which is preliminary data.</text>
</comment>
<evidence type="ECO:0000313" key="5">
    <source>
        <dbReference type="Proteomes" id="UP000037784"/>
    </source>
</evidence>
<dbReference type="Gene3D" id="2.40.260.10">
    <property type="entry name" value="Sortase"/>
    <property type="match status" value="1"/>
</dbReference>
<organism evidence="4 5">
    <name type="scientific">Ardenticatena maritima</name>
    <dbReference type="NCBI Taxonomy" id="872965"/>
    <lineage>
        <taxon>Bacteria</taxon>
        <taxon>Bacillati</taxon>
        <taxon>Chloroflexota</taxon>
        <taxon>Ardenticatenia</taxon>
        <taxon>Ardenticatenales</taxon>
        <taxon>Ardenticatenaceae</taxon>
        <taxon>Ardenticatena</taxon>
    </lineage>
</organism>
<dbReference type="RefSeq" id="WP_054493500.1">
    <property type="nucleotide sequence ID" value="NZ_BBZA01000182.1"/>
</dbReference>
<dbReference type="AlphaFoldDB" id="A0A0M8KAD1"/>
<keyword evidence="5" id="KW-1185">Reference proteome</keyword>
<keyword evidence="3" id="KW-0472">Membrane</keyword>
<dbReference type="NCBIfam" id="TIGR01076">
    <property type="entry name" value="sortase_fam"/>
    <property type="match status" value="1"/>
</dbReference>
<feature type="transmembrane region" description="Helical" evidence="3">
    <location>
        <begin position="173"/>
        <end position="195"/>
    </location>
</feature>
<feature type="compositionally biased region" description="Low complexity" evidence="2">
    <location>
        <begin position="118"/>
        <end position="144"/>
    </location>
</feature>
<dbReference type="InterPro" id="IPR023365">
    <property type="entry name" value="Sortase_dom-sf"/>
</dbReference>
<keyword evidence="3" id="KW-1133">Transmembrane helix</keyword>
<evidence type="ECO:0000313" key="4">
    <source>
        <dbReference type="EMBL" id="GAP63699.1"/>
    </source>
</evidence>
<sequence length="450" mass="49010">MSKPRQALHHCPFLGDETRPKRTHPYPHDAHRCWAHGTPAAISRRRQAQHCLRDAHIRCPVFTALIPREHIPVRSDTAPTQALIALLDESPRPRATRPHPASPTRTTSGHTLYRKLHTQAATATSAHHATRPRPTYQTTAATRPAPRRRHTAAHAARLMPATSTPLPRRRAPLWLWGIALAPMLAAIIIAAYIVLNVSGSSAAVAPALAAATPFAPENSPSNGATSLALSITTTTPTATPAPFIPLLAVTDTHAPPFDPVAEATVAAHVEREKSTDTPPNAPLIATPGPFPPPATQPPSRLIIPAINLVSQVVPVGTYFVQQGNYLVRYHQVAEYAVGWHQDSALPGARGNTVMAGHNNTKGEVFRDLWKLEPGDMVYVEAEGRIYAYQVALKKIVREIGVPLEQQFENARWIAPTNDIRLTLVSCWPYETNTHRVIIVAVPFGTNVVSQ</sequence>
<evidence type="ECO:0008006" key="6">
    <source>
        <dbReference type="Google" id="ProtNLM"/>
    </source>
</evidence>
<evidence type="ECO:0000256" key="2">
    <source>
        <dbReference type="SAM" id="MobiDB-lite"/>
    </source>
</evidence>
<gene>
    <name evidence="4" type="ORF">ARMA_2122</name>
</gene>
<accession>A0A0M8KAD1</accession>
<evidence type="ECO:0000256" key="1">
    <source>
        <dbReference type="ARBA" id="ARBA00022801"/>
    </source>
</evidence>